<evidence type="ECO:0000313" key="3">
    <source>
        <dbReference type="Proteomes" id="UP000183508"/>
    </source>
</evidence>
<gene>
    <name evidence="2" type="ORF">SAMN05421543_12251</name>
</gene>
<reference evidence="3" key="1">
    <citation type="submission" date="2016-10" db="EMBL/GenBank/DDBJ databases">
        <authorList>
            <person name="Varghese N."/>
        </authorList>
    </citation>
    <scope>NUCLEOTIDE SEQUENCE [LARGE SCALE GENOMIC DNA]</scope>
    <source>
        <strain evidence="3">DSM 17980</strain>
    </source>
</reference>
<dbReference type="EMBL" id="FPBV01000022">
    <property type="protein sequence ID" value="SFV03321.1"/>
    <property type="molecule type" value="Genomic_DNA"/>
</dbReference>
<feature type="transmembrane region" description="Helical" evidence="1">
    <location>
        <begin position="6"/>
        <end position="26"/>
    </location>
</feature>
<feature type="transmembrane region" description="Helical" evidence="1">
    <location>
        <begin position="38"/>
        <end position="58"/>
    </location>
</feature>
<name>A0A1I7L0W6_9BACL</name>
<dbReference type="AlphaFoldDB" id="A0A1I7L0W6"/>
<keyword evidence="1" id="KW-0812">Transmembrane</keyword>
<evidence type="ECO:0000313" key="2">
    <source>
        <dbReference type="EMBL" id="SFV03321.1"/>
    </source>
</evidence>
<proteinExistence type="predicted"/>
<protein>
    <submittedName>
        <fullName evidence="2">Uncharacterized protein</fullName>
    </submittedName>
</protein>
<accession>A0A1I7L0W6</accession>
<keyword evidence="1" id="KW-1133">Transmembrane helix</keyword>
<sequence>MAGTPWVSWLWDAVKLLFIAFLLWCVWMQWRAMHRIAFGRSMFISWTAVLMGFLVGLLPTVSAAVVSILLLVTGFGMMAVLGVKSWQRLRRSRRQPSSGPTRHRP</sequence>
<dbReference type="RefSeq" id="WP_074955466.1">
    <property type="nucleotide sequence ID" value="NZ_FPBV01000022.1"/>
</dbReference>
<dbReference type="STRING" id="392015.SAMN05421543_12251"/>
<dbReference type="Proteomes" id="UP000183508">
    <property type="component" value="Unassembled WGS sequence"/>
</dbReference>
<dbReference type="OrthoDB" id="2377168at2"/>
<keyword evidence="1" id="KW-0472">Membrane</keyword>
<keyword evidence="3" id="KW-1185">Reference proteome</keyword>
<feature type="transmembrane region" description="Helical" evidence="1">
    <location>
        <begin position="64"/>
        <end position="83"/>
    </location>
</feature>
<evidence type="ECO:0000256" key="1">
    <source>
        <dbReference type="SAM" id="Phobius"/>
    </source>
</evidence>
<organism evidence="2 3">
    <name type="scientific">Alicyclobacillus macrosporangiidus</name>
    <dbReference type="NCBI Taxonomy" id="392015"/>
    <lineage>
        <taxon>Bacteria</taxon>
        <taxon>Bacillati</taxon>
        <taxon>Bacillota</taxon>
        <taxon>Bacilli</taxon>
        <taxon>Bacillales</taxon>
        <taxon>Alicyclobacillaceae</taxon>
        <taxon>Alicyclobacillus</taxon>
    </lineage>
</organism>